<dbReference type="SUPFAM" id="SSF52200">
    <property type="entry name" value="Toll/Interleukin receptor TIR domain"/>
    <property type="match status" value="1"/>
</dbReference>
<dbReference type="GO" id="GO:0007165">
    <property type="term" value="P:signal transduction"/>
    <property type="evidence" value="ECO:0007669"/>
    <property type="project" value="InterPro"/>
</dbReference>
<evidence type="ECO:0000313" key="3">
    <source>
        <dbReference type="Proteomes" id="UP000612899"/>
    </source>
</evidence>
<dbReference type="InterPro" id="IPR035897">
    <property type="entry name" value="Toll_tir_struct_dom_sf"/>
</dbReference>
<name>A0A8J3VCD1_9ACTN</name>
<protein>
    <recommendedName>
        <fullName evidence="1">TIR domain-containing protein</fullName>
    </recommendedName>
</protein>
<keyword evidence="3" id="KW-1185">Reference proteome</keyword>
<evidence type="ECO:0000259" key="1">
    <source>
        <dbReference type="Pfam" id="PF13676"/>
    </source>
</evidence>
<dbReference type="Proteomes" id="UP000612899">
    <property type="component" value="Unassembled WGS sequence"/>
</dbReference>
<comment type="caution">
    <text evidence="2">The sequence shown here is derived from an EMBL/GenBank/DDBJ whole genome shotgun (WGS) entry which is preliminary data.</text>
</comment>
<accession>A0A8J3VCD1</accession>
<dbReference type="InterPro" id="IPR000157">
    <property type="entry name" value="TIR_dom"/>
</dbReference>
<dbReference type="RefSeq" id="WP_203906384.1">
    <property type="nucleotide sequence ID" value="NZ_BONY01000002.1"/>
</dbReference>
<dbReference type="AlphaFoldDB" id="A0A8J3VCD1"/>
<evidence type="ECO:0000313" key="2">
    <source>
        <dbReference type="EMBL" id="GIH02439.1"/>
    </source>
</evidence>
<dbReference type="Gene3D" id="3.40.50.10140">
    <property type="entry name" value="Toll/interleukin-1 receptor homology (TIR) domain"/>
    <property type="match status" value="1"/>
</dbReference>
<proteinExistence type="predicted"/>
<dbReference type="EMBL" id="BONY01000002">
    <property type="protein sequence ID" value="GIH02439.1"/>
    <property type="molecule type" value="Genomic_DNA"/>
</dbReference>
<organism evidence="2 3">
    <name type="scientific">Rhizocola hellebori</name>
    <dbReference type="NCBI Taxonomy" id="1392758"/>
    <lineage>
        <taxon>Bacteria</taxon>
        <taxon>Bacillati</taxon>
        <taxon>Actinomycetota</taxon>
        <taxon>Actinomycetes</taxon>
        <taxon>Micromonosporales</taxon>
        <taxon>Micromonosporaceae</taxon>
        <taxon>Rhizocola</taxon>
    </lineage>
</organism>
<gene>
    <name evidence="2" type="ORF">Rhe02_05060</name>
</gene>
<dbReference type="Pfam" id="PF13676">
    <property type="entry name" value="TIR_2"/>
    <property type="match status" value="1"/>
</dbReference>
<feature type="domain" description="TIR" evidence="1">
    <location>
        <begin position="27"/>
        <end position="133"/>
    </location>
</feature>
<sequence>MRSGSPRIFVSYSACKQPGCLCQAARDSTVRLLETTGCEPVVDQLFLEPGEPWHPRILREMLTCDAAVILLSEHALESKYVHEEAIVCRLLAEYSDGRFAILPVLIPPATRARLKESPLGAVELTDLQMAQWESEQISPPPALKQAVGDLQLWHRVLPEPRIYEVVSKHVGQAHRHAIEDAAAMLELPPTRWLRHLPDLVAVELLKERLVETKADPLRLAMKRLLPTVPADGRRELIERVVPFARIPTETARQLRHIAGQPTARIAAIQAAHPLTPLLYLRRASDFHHVWAHFEPSPGSPGNFAADLVSQIREFLVDTVSFGVPCTAQELDELLHQHEDEDGPIAIVIRFGIDVELRDRLCREFPTVLFLYVEDHRAQEDQLSVRTLAPAQESALIRTYNELCRKFGGQA</sequence>
<reference evidence="2" key="1">
    <citation type="submission" date="2021-01" db="EMBL/GenBank/DDBJ databases">
        <title>Whole genome shotgun sequence of Rhizocola hellebori NBRC 109834.</title>
        <authorList>
            <person name="Komaki H."/>
            <person name="Tamura T."/>
        </authorList>
    </citation>
    <scope>NUCLEOTIDE SEQUENCE</scope>
    <source>
        <strain evidence="2">NBRC 109834</strain>
    </source>
</reference>